<dbReference type="GO" id="GO:0005615">
    <property type="term" value="C:extracellular space"/>
    <property type="evidence" value="ECO:0007669"/>
    <property type="project" value="InterPro"/>
</dbReference>
<dbReference type="GO" id="GO:0060255">
    <property type="term" value="P:regulation of macromolecule metabolic process"/>
    <property type="evidence" value="ECO:0007669"/>
    <property type="project" value="UniProtKB-ARBA"/>
</dbReference>
<evidence type="ECO:0000256" key="7">
    <source>
        <dbReference type="SAM" id="MobiDB-lite"/>
    </source>
</evidence>
<evidence type="ECO:0000256" key="2">
    <source>
        <dbReference type="ARBA" id="ARBA00022525"/>
    </source>
</evidence>
<evidence type="ECO:0000256" key="6">
    <source>
        <dbReference type="ARBA" id="ARBA00023180"/>
    </source>
</evidence>
<dbReference type="InterPro" id="IPR050735">
    <property type="entry name" value="Kininogen_Fetuin_HRG"/>
</dbReference>
<dbReference type="SUPFAM" id="SSF54403">
    <property type="entry name" value="Cystatin/monellin"/>
    <property type="match status" value="2"/>
</dbReference>
<name>A0A1S2ZIC5_ERIEU</name>
<feature type="compositionally biased region" description="Basic and acidic residues" evidence="7">
    <location>
        <begin position="280"/>
        <end position="289"/>
    </location>
</feature>
<keyword evidence="6" id="KW-0325">Glycoprotein</keyword>
<dbReference type="PROSITE" id="PS01254">
    <property type="entry name" value="FETUIN_1"/>
    <property type="match status" value="1"/>
</dbReference>
<dbReference type="InterPro" id="IPR001363">
    <property type="entry name" value="Prot_inh_fetuin_CS"/>
</dbReference>
<keyword evidence="2" id="KW-0964">Secreted</keyword>
<feature type="signal peptide" evidence="8">
    <location>
        <begin position="1"/>
        <end position="18"/>
    </location>
</feature>
<dbReference type="GO" id="GO:0008191">
    <property type="term" value="F:metalloendopeptidase inhibitor activity"/>
    <property type="evidence" value="ECO:0007669"/>
    <property type="project" value="TreeGrafter"/>
</dbReference>
<dbReference type="InterPro" id="IPR046350">
    <property type="entry name" value="Cystatin_sf"/>
</dbReference>
<dbReference type="Pfam" id="PF00031">
    <property type="entry name" value="Cystatin"/>
    <property type="match status" value="2"/>
</dbReference>
<evidence type="ECO:0000256" key="8">
    <source>
        <dbReference type="SAM" id="SignalP"/>
    </source>
</evidence>
<feature type="region of interest" description="Disordered" evidence="7">
    <location>
        <begin position="261"/>
        <end position="326"/>
    </location>
</feature>
<dbReference type="FunFam" id="3.10.450.10:FF:000005">
    <property type="entry name" value="Histidine-rich glycoprotein"/>
    <property type="match status" value="1"/>
</dbReference>
<keyword evidence="10" id="KW-1185">Reference proteome</keyword>
<dbReference type="AlphaFoldDB" id="A0A1S2ZIC5"/>
<evidence type="ECO:0000313" key="11">
    <source>
        <dbReference type="RefSeq" id="XP_007519828.1"/>
    </source>
</evidence>
<dbReference type="eggNOG" id="ENOG502S28K">
    <property type="taxonomic scope" value="Eukaryota"/>
</dbReference>
<reference evidence="11" key="1">
    <citation type="submission" date="2025-08" db="UniProtKB">
        <authorList>
            <consortium name="RefSeq"/>
        </authorList>
    </citation>
    <scope>IDENTIFICATION</scope>
</reference>
<feature type="compositionally biased region" description="Polar residues" evidence="7">
    <location>
        <begin position="262"/>
        <end position="278"/>
    </location>
</feature>
<evidence type="ECO:0000256" key="4">
    <source>
        <dbReference type="ARBA" id="ARBA00022737"/>
    </source>
</evidence>
<dbReference type="PANTHER" id="PTHR13814:SF10">
    <property type="entry name" value="FETUIN-B"/>
    <property type="match status" value="1"/>
</dbReference>
<keyword evidence="4" id="KW-0677">Repeat</keyword>
<evidence type="ECO:0000256" key="1">
    <source>
        <dbReference type="ARBA" id="ARBA00004613"/>
    </source>
</evidence>
<sequence length="388" mass="42840">MGLLLPLILCALAACYEARSPVGLPPPPLPPNLRLVPRGCNDSDVLAVSGFALEDINKDRKDGYVLSLNRVSDAREHRQADLGSLFYLTLDVLETGCHVLSKKSWKDCGARILHESVYGQCKALFYINKPRRILYTHAYNCTLRPVSRRSIHHMCPDCPSPSPIDMSDPNVMEAVTKSLEKYNNESALKQYSLVKVTKASSQWVFGPGYFVEYLIRESTCTKRMIVCTLQMTYSEPVALCKGSLSKRGGKEFVSVSCDFFESQDSPPGVESSSTNQKPTDLPEVKDLQKESSASTDSPPKAAQKGSVQRLPDLDDEKPKDSEVAGPVEVFPVHLDLTANPSGEPLDISFLFMGPEKKVIDVLPFPEKDRRSSECPGPAQHTNKLILPP</sequence>
<dbReference type="InterPro" id="IPR025764">
    <property type="entry name" value="Cystatin_Fetuin_B"/>
</dbReference>
<keyword evidence="5" id="KW-1015">Disulfide bond</keyword>
<evidence type="ECO:0000313" key="10">
    <source>
        <dbReference type="Proteomes" id="UP001652624"/>
    </source>
</evidence>
<dbReference type="OrthoDB" id="9941887at2759"/>
<dbReference type="SMART" id="SM00043">
    <property type="entry name" value="CY"/>
    <property type="match status" value="2"/>
</dbReference>
<dbReference type="GO" id="GO:0007339">
    <property type="term" value="P:binding of sperm to zona pellucida"/>
    <property type="evidence" value="ECO:0007669"/>
    <property type="project" value="TreeGrafter"/>
</dbReference>
<protein>
    <submittedName>
        <fullName evidence="11">Fetuin-B-like</fullName>
    </submittedName>
</protein>
<dbReference type="RefSeq" id="XP_007519828.1">
    <property type="nucleotide sequence ID" value="XM_007519766.3"/>
</dbReference>
<dbReference type="GO" id="GO:0004869">
    <property type="term" value="F:cysteine-type endopeptidase inhibitor activity"/>
    <property type="evidence" value="ECO:0007669"/>
    <property type="project" value="InterPro"/>
</dbReference>
<dbReference type="InParanoid" id="A0A1S2ZIC5"/>
<evidence type="ECO:0000259" key="9">
    <source>
        <dbReference type="PROSITE" id="PS51530"/>
    </source>
</evidence>
<feature type="domain" description="Cystatin fetuin-B-type" evidence="9">
    <location>
        <begin position="29"/>
        <end position="142"/>
    </location>
</feature>
<dbReference type="PROSITE" id="PS01255">
    <property type="entry name" value="FETUIN_2"/>
    <property type="match status" value="1"/>
</dbReference>
<gene>
    <name evidence="11" type="primary">LOC103110604</name>
</gene>
<feature type="chain" id="PRO_5010196992" evidence="8">
    <location>
        <begin position="19"/>
        <end position="388"/>
    </location>
</feature>
<dbReference type="CDD" id="cd00042">
    <property type="entry name" value="CY"/>
    <property type="match status" value="2"/>
</dbReference>
<evidence type="ECO:0000256" key="5">
    <source>
        <dbReference type="ARBA" id="ARBA00023157"/>
    </source>
</evidence>
<dbReference type="FunCoup" id="A0A1S2ZIC5">
    <property type="interactions" value="68"/>
</dbReference>
<feature type="region of interest" description="Disordered" evidence="7">
    <location>
        <begin position="367"/>
        <end position="388"/>
    </location>
</feature>
<dbReference type="STRING" id="9365.ENSEEUP00000011573"/>
<dbReference type="Gene3D" id="3.10.450.10">
    <property type="match status" value="2"/>
</dbReference>
<accession>A0A1S2ZIC5</accession>
<dbReference type="Proteomes" id="UP001652624">
    <property type="component" value="Chromosome 9"/>
</dbReference>
<proteinExistence type="predicted"/>
<organism evidence="10 11">
    <name type="scientific">Erinaceus europaeus</name>
    <name type="common">Western European hedgehog</name>
    <dbReference type="NCBI Taxonomy" id="9365"/>
    <lineage>
        <taxon>Eukaryota</taxon>
        <taxon>Metazoa</taxon>
        <taxon>Chordata</taxon>
        <taxon>Craniata</taxon>
        <taxon>Vertebrata</taxon>
        <taxon>Euteleostomi</taxon>
        <taxon>Mammalia</taxon>
        <taxon>Eutheria</taxon>
        <taxon>Laurasiatheria</taxon>
        <taxon>Eulipotyphla</taxon>
        <taxon>Erinaceidae</taxon>
        <taxon>Erinaceinae</taxon>
        <taxon>Erinaceus</taxon>
    </lineage>
</organism>
<comment type="subcellular location">
    <subcellularLocation>
        <location evidence="1">Secreted</location>
    </subcellularLocation>
</comment>
<dbReference type="PROSITE" id="PS51530">
    <property type="entry name" value="CYSTATIN_FETUIN_B"/>
    <property type="match status" value="1"/>
</dbReference>
<evidence type="ECO:0000256" key="3">
    <source>
        <dbReference type="ARBA" id="ARBA00022729"/>
    </source>
</evidence>
<dbReference type="InterPro" id="IPR000010">
    <property type="entry name" value="Cystatin_dom"/>
</dbReference>
<dbReference type="PANTHER" id="PTHR13814">
    <property type="entry name" value="FETUIN"/>
    <property type="match status" value="1"/>
</dbReference>
<keyword evidence="3 8" id="KW-0732">Signal</keyword>
<dbReference type="GeneID" id="103110604"/>